<dbReference type="Proteomes" id="UP000076837">
    <property type="component" value="Unassembled WGS sequence"/>
</dbReference>
<keyword evidence="8" id="KW-1185">Reference proteome</keyword>
<dbReference type="OrthoDB" id="5072at2759"/>
<dbReference type="PANTHER" id="PTHR14211">
    <property type="entry name" value="GLIOMA SUPPRESSOR CANDIDATE REGION GENE 2"/>
    <property type="match status" value="1"/>
</dbReference>
<sequence length="429" mass="48511">MSEAAPAQYKQKSRKGKKAWRKNVDVTHISAGLDEVRDQITAGGVIAEKPSDQLFAVDTAGDAAIHKKVQSRHKPLKVDQILAQRSAVPAVPSRKRLSDLDDQGKRKKAKVSGREYDRLRAIAYGGEQVKKDVVQSGHTADYDPWAVQEVAEEPQFSFLEKKKAKVEPVTLKRAPVSLAKDGKTIPAVRKPAAGKSYNPNFDEWQALLIKESEKAVADEKKRLQEAQEEAERMERAAAESESDSGEESVWESEWEGFSEEEGKTKAKRPERKSATQRNKIKRRKDAERQAKHDAKMKAKDQQVQMIKALAKSVEEKERSRDAARSMALAIQAEAEGTLDVQDGEELELRKKQFGRIPIMEAPLEVVLPDELRDSLRALKPEGNLLKDRFRSMMLRGVVEPRRHIPYAKQKKYTVSEKWSYKDWELPAAK</sequence>
<dbReference type="PANTHER" id="PTHR14211:SF7">
    <property type="entry name" value="RIBOSOME BIOGENESIS PROTEIN NOP53"/>
    <property type="match status" value="1"/>
</dbReference>
<accession>A0A163IQD9</accession>
<evidence type="ECO:0000256" key="6">
    <source>
        <dbReference type="SAM" id="MobiDB-lite"/>
    </source>
</evidence>
<feature type="compositionally biased region" description="Basic and acidic residues" evidence="6">
    <location>
        <begin position="284"/>
        <end position="300"/>
    </location>
</feature>
<name>A0A163IQD9_DIDRA</name>
<keyword evidence="3 5" id="KW-0690">Ribosome biogenesis</keyword>
<comment type="subcellular location">
    <subcellularLocation>
        <location evidence="5">Nucleus</location>
        <location evidence="5">Nucleolus</location>
    </subcellularLocation>
    <subcellularLocation>
        <location evidence="5">Nucleus</location>
        <location evidence="5">Nucleoplasm</location>
    </subcellularLocation>
</comment>
<comment type="similarity">
    <text evidence="1 5">Belongs to the NOP53 family.</text>
</comment>
<evidence type="ECO:0000256" key="3">
    <source>
        <dbReference type="ARBA" id="ARBA00022517"/>
    </source>
</evidence>
<dbReference type="STRING" id="5454.A0A163IQD9"/>
<reference evidence="7 8" key="1">
    <citation type="journal article" date="2016" name="Sci. Rep.">
        <title>Draft genome sequencing and secretome analysis of fungal phytopathogen Ascochyta rabiei provides insight into the necrotrophic effector repertoire.</title>
        <authorList>
            <person name="Verma S."/>
            <person name="Gazara R.K."/>
            <person name="Nizam S."/>
            <person name="Parween S."/>
            <person name="Chattopadhyay D."/>
            <person name="Verma P.K."/>
        </authorList>
    </citation>
    <scope>NUCLEOTIDE SEQUENCE [LARGE SCALE GENOMIC DNA]</scope>
    <source>
        <strain evidence="7 8">ArDII</strain>
    </source>
</reference>
<organism evidence="7 8">
    <name type="scientific">Didymella rabiei</name>
    <name type="common">Chickpea ascochyta blight fungus</name>
    <name type="synonym">Mycosphaerella rabiei</name>
    <dbReference type="NCBI Taxonomy" id="5454"/>
    <lineage>
        <taxon>Eukaryota</taxon>
        <taxon>Fungi</taxon>
        <taxon>Dikarya</taxon>
        <taxon>Ascomycota</taxon>
        <taxon>Pezizomycotina</taxon>
        <taxon>Dothideomycetes</taxon>
        <taxon>Pleosporomycetidae</taxon>
        <taxon>Pleosporales</taxon>
        <taxon>Pleosporineae</taxon>
        <taxon>Didymellaceae</taxon>
        <taxon>Ascochyta</taxon>
    </lineage>
</organism>
<protein>
    <recommendedName>
        <fullName evidence="2 5">Ribosome biogenesis protein NOP53</fullName>
    </recommendedName>
</protein>
<gene>
    <name evidence="7" type="ORF">ST47_g2945</name>
</gene>
<evidence type="ECO:0000256" key="1">
    <source>
        <dbReference type="ARBA" id="ARBA00008838"/>
    </source>
</evidence>
<evidence type="ECO:0000313" key="8">
    <source>
        <dbReference type="Proteomes" id="UP000076837"/>
    </source>
</evidence>
<evidence type="ECO:0000256" key="5">
    <source>
        <dbReference type="PIRNR" id="PIRNR017302"/>
    </source>
</evidence>
<dbReference type="GO" id="GO:0006364">
    <property type="term" value="P:rRNA processing"/>
    <property type="evidence" value="ECO:0007669"/>
    <property type="project" value="TreeGrafter"/>
</dbReference>
<keyword evidence="4 5" id="KW-0539">Nucleus</keyword>
<dbReference type="GO" id="GO:0005730">
    <property type="term" value="C:nucleolus"/>
    <property type="evidence" value="ECO:0007669"/>
    <property type="project" value="UniProtKB-SubCell"/>
</dbReference>
<feature type="compositionally biased region" description="Acidic residues" evidence="6">
    <location>
        <begin position="240"/>
        <end position="259"/>
    </location>
</feature>
<dbReference type="PIRSF" id="PIRSF017302">
    <property type="entry name" value="Gltscr2"/>
    <property type="match status" value="1"/>
</dbReference>
<dbReference type="GO" id="GO:0000027">
    <property type="term" value="P:ribosomal large subunit assembly"/>
    <property type="evidence" value="ECO:0007669"/>
    <property type="project" value="UniProtKB-UniRule"/>
</dbReference>
<comment type="caution">
    <text evidence="7">The sequence shown here is derived from an EMBL/GenBank/DDBJ whole genome shotgun (WGS) entry which is preliminary data.</text>
</comment>
<feature type="region of interest" description="Disordered" evidence="6">
    <location>
        <begin position="1"/>
        <end position="21"/>
    </location>
</feature>
<evidence type="ECO:0000256" key="4">
    <source>
        <dbReference type="ARBA" id="ARBA00023242"/>
    </source>
</evidence>
<feature type="compositionally biased region" description="Basic residues" evidence="6">
    <location>
        <begin position="11"/>
        <end position="21"/>
    </location>
</feature>
<dbReference type="Pfam" id="PF07767">
    <property type="entry name" value="Nop53"/>
    <property type="match status" value="1"/>
</dbReference>
<dbReference type="AlphaFoldDB" id="A0A163IQD9"/>
<dbReference type="EMBL" id="JYNV01000119">
    <property type="protein sequence ID" value="KZM25881.1"/>
    <property type="molecule type" value="Genomic_DNA"/>
</dbReference>
<dbReference type="InterPro" id="IPR011687">
    <property type="entry name" value="Nop53/GLTSCR2"/>
</dbReference>
<dbReference type="GO" id="GO:0005654">
    <property type="term" value="C:nucleoplasm"/>
    <property type="evidence" value="ECO:0007669"/>
    <property type="project" value="UniProtKB-SubCell"/>
</dbReference>
<evidence type="ECO:0000313" key="7">
    <source>
        <dbReference type="EMBL" id="KZM25881.1"/>
    </source>
</evidence>
<comment type="function">
    <text evidence="5">May play a role in ribosome biogenesis.</text>
</comment>
<proteinExistence type="inferred from homology"/>
<feature type="region of interest" description="Disordered" evidence="6">
    <location>
        <begin position="215"/>
        <end position="320"/>
    </location>
</feature>
<evidence type="ECO:0000256" key="2">
    <source>
        <dbReference type="ARBA" id="ARBA00018339"/>
    </source>
</evidence>
<feature type="region of interest" description="Disordered" evidence="6">
    <location>
        <begin position="92"/>
        <end position="112"/>
    </location>
</feature>
<feature type="compositionally biased region" description="Basic and acidic residues" evidence="6">
    <location>
        <begin position="215"/>
        <end position="238"/>
    </location>
</feature>
<dbReference type="GO" id="GO:0008097">
    <property type="term" value="F:5S rRNA binding"/>
    <property type="evidence" value="ECO:0007669"/>
    <property type="project" value="TreeGrafter"/>
</dbReference>